<keyword evidence="3" id="KW-0378">Hydrolase</keyword>
<dbReference type="SUPFAM" id="SSF52540">
    <property type="entry name" value="P-loop containing nucleoside triphosphate hydrolases"/>
    <property type="match status" value="1"/>
</dbReference>
<evidence type="ECO:0000256" key="4">
    <source>
        <dbReference type="ARBA" id="ARBA00022842"/>
    </source>
</evidence>
<dbReference type="InterPro" id="IPR027417">
    <property type="entry name" value="P-loop_NTPase"/>
</dbReference>
<gene>
    <name evidence="9" type="ORF">DEO72_LG2g2107</name>
</gene>
<dbReference type="InterPro" id="IPR003959">
    <property type="entry name" value="ATPase_AAA_core"/>
</dbReference>
<keyword evidence="4" id="KW-0460">Magnesium</keyword>
<evidence type="ECO:0000313" key="9">
    <source>
        <dbReference type="EMBL" id="QCD81777.1"/>
    </source>
</evidence>
<dbReference type="InterPro" id="IPR050747">
    <property type="entry name" value="Mitochondrial_chaperone_BCS1"/>
</dbReference>
<dbReference type="GO" id="GO:0005524">
    <property type="term" value="F:ATP binding"/>
    <property type="evidence" value="ECO:0007669"/>
    <property type="project" value="UniProtKB-KW"/>
</dbReference>
<evidence type="ECO:0000313" key="10">
    <source>
        <dbReference type="Proteomes" id="UP000501690"/>
    </source>
</evidence>
<dbReference type="Gene3D" id="6.10.280.40">
    <property type="match status" value="1"/>
</dbReference>
<dbReference type="InterPro" id="IPR025753">
    <property type="entry name" value="AAA_N_dom"/>
</dbReference>
<feature type="domain" description="AAA+ ATPase" evidence="8">
    <location>
        <begin position="256"/>
        <end position="398"/>
    </location>
</feature>
<dbReference type="GO" id="GO:0016887">
    <property type="term" value="F:ATP hydrolysis activity"/>
    <property type="evidence" value="ECO:0007669"/>
    <property type="project" value="InterPro"/>
</dbReference>
<dbReference type="SMART" id="SM00382">
    <property type="entry name" value="AAA"/>
    <property type="match status" value="1"/>
</dbReference>
<protein>
    <submittedName>
        <fullName evidence="9">Mitochondrial chaperone BCS1</fullName>
    </submittedName>
</protein>
<keyword evidence="6" id="KW-0067">ATP-binding</keyword>
<evidence type="ECO:0000256" key="5">
    <source>
        <dbReference type="ARBA" id="ARBA00049360"/>
    </source>
</evidence>
<comment type="similarity">
    <text evidence="2">Belongs to the AAA ATPase family. BCS1 subfamily.</text>
</comment>
<accession>A0A4D6KZ62</accession>
<evidence type="ECO:0000259" key="8">
    <source>
        <dbReference type="SMART" id="SM00382"/>
    </source>
</evidence>
<dbReference type="PROSITE" id="PS00674">
    <property type="entry name" value="AAA"/>
    <property type="match status" value="1"/>
</dbReference>
<dbReference type="AlphaFoldDB" id="A0A4D6KZ62"/>
<dbReference type="Pfam" id="PF14363">
    <property type="entry name" value="AAA_assoc"/>
    <property type="match status" value="1"/>
</dbReference>
<keyword evidence="6" id="KW-0547">Nucleotide-binding</keyword>
<dbReference type="InterPro" id="IPR003593">
    <property type="entry name" value="AAA+_ATPase"/>
</dbReference>
<dbReference type="Gene3D" id="3.40.50.300">
    <property type="entry name" value="P-loop containing nucleotide triphosphate hydrolases"/>
    <property type="match status" value="1"/>
</dbReference>
<name>A0A4D6KZ62_VIGUN</name>
<evidence type="ECO:0000256" key="3">
    <source>
        <dbReference type="ARBA" id="ARBA00022801"/>
    </source>
</evidence>
<dbReference type="CDD" id="cd19510">
    <property type="entry name" value="RecA-like_BCS1"/>
    <property type="match status" value="1"/>
</dbReference>
<dbReference type="EMBL" id="CP039346">
    <property type="protein sequence ID" value="QCD81777.1"/>
    <property type="molecule type" value="Genomic_DNA"/>
</dbReference>
<proteinExistence type="inferred from homology"/>
<dbReference type="Proteomes" id="UP000501690">
    <property type="component" value="Linkage Group LG2"/>
</dbReference>
<evidence type="ECO:0000256" key="1">
    <source>
        <dbReference type="ARBA" id="ARBA00001946"/>
    </source>
</evidence>
<reference evidence="9 10" key="1">
    <citation type="submission" date="2019-04" db="EMBL/GenBank/DDBJ databases">
        <title>An improved genome assembly and genetic linkage map for asparagus bean, Vigna unguiculata ssp. sesquipedialis.</title>
        <authorList>
            <person name="Xia Q."/>
            <person name="Zhang R."/>
            <person name="Dong Y."/>
        </authorList>
    </citation>
    <scope>NUCLEOTIDE SEQUENCE [LARGE SCALE GENOMIC DNA]</scope>
    <source>
        <tissue evidence="9">Leaf</tissue>
    </source>
</reference>
<evidence type="ECO:0000256" key="6">
    <source>
        <dbReference type="RuleBase" id="RU003651"/>
    </source>
</evidence>
<dbReference type="PANTHER" id="PTHR23070">
    <property type="entry name" value="BCS1 AAA-TYPE ATPASE"/>
    <property type="match status" value="1"/>
</dbReference>
<comment type="cofactor">
    <cofactor evidence="1">
        <name>Mg(2+)</name>
        <dbReference type="ChEBI" id="CHEBI:18420"/>
    </cofactor>
</comment>
<evidence type="ECO:0000256" key="7">
    <source>
        <dbReference type="SAM" id="MobiDB-lite"/>
    </source>
</evidence>
<evidence type="ECO:0000256" key="2">
    <source>
        <dbReference type="ARBA" id="ARBA00007448"/>
    </source>
</evidence>
<dbReference type="InterPro" id="IPR003960">
    <property type="entry name" value="ATPase_AAA_CS"/>
</dbReference>
<dbReference type="Pfam" id="PF00004">
    <property type="entry name" value="AAA"/>
    <property type="match status" value="1"/>
</dbReference>
<comment type="catalytic activity">
    <reaction evidence="5">
        <text>ATP + H2O = ADP + phosphate + H(+)</text>
        <dbReference type="Rhea" id="RHEA:13065"/>
        <dbReference type="ChEBI" id="CHEBI:15377"/>
        <dbReference type="ChEBI" id="CHEBI:15378"/>
        <dbReference type="ChEBI" id="CHEBI:30616"/>
        <dbReference type="ChEBI" id="CHEBI:43474"/>
        <dbReference type="ChEBI" id="CHEBI:456216"/>
    </reaction>
</comment>
<sequence>MSFFSSSTPDSNLATAKTVLSTAASVAATAMIIRSVASEILPPEFMSYVRDGLRSALSRFSSETTMVIEEFDGLVSNQIYEAAETYLGSRISPSTQRLKVTKPETDDTFILTMERNECLDDVFNGVKFNWVLVCRQVETRHFHNPRDMNATLKSEVRSLELSFHKKHKDMVLNTYLPFIMKEAKSLKQETKALKIFTVDYHCMYGNPNDAWTGINLDHPATFETVAMERDVKEFVVRDLERFVARKEYYRKVGKAWKRGYLLYGPPGTGKSSLIAAMANYLRFDVYDLELTELQTNSDLRRLLIAMPNRSILVVEDIDCTIEFHDRRAEPTHFSPFSSANNNDRQVTLSGLLNFVDGLWSSCGDERIIVFTTNHKEKLDPALLRPGRMDVHIHMSYCTPCGFRQLCSNYLGLKEHDLFPQIEEEIQKTQVTPAEVAEQLLKSNDTETCLKQLIDFLRKKKETQEELEAKTKEQEAKDKEERQKKELDDGGKEGVDNDEKKSTT</sequence>
<keyword evidence="10" id="KW-1185">Reference proteome</keyword>
<feature type="region of interest" description="Disordered" evidence="7">
    <location>
        <begin position="463"/>
        <end position="503"/>
    </location>
</feature>
<organism evidence="9 10">
    <name type="scientific">Vigna unguiculata</name>
    <name type="common">Cowpea</name>
    <dbReference type="NCBI Taxonomy" id="3917"/>
    <lineage>
        <taxon>Eukaryota</taxon>
        <taxon>Viridiplantae</taxon>
        <taxon>Streptophyta</taxon>
        <taxon>Embryophyta</taxon>
        <taxon>Tracheophyta</taxon>
        <taxon>Spermatophyta</taxon>
        <taxon>Magnoliopsida</taxon>
        <taxon>eudicotyledons</taxon>
        <taxon>Gunneridae</taxon>
        <taxon>Pentapetalae</taxon>
        <taxon>rosids</taxon>
        <taxon>fabids</taxon>
        <taxon>Fabales</taxon>
        <taxon>Fabaceae</taxon>
        <taxon>Papilionoideae</taxon>
        <taxon>50 kb inversion clade</taxon>
        <taxon>NPAAA clade</taxon>
        <taxon>indigoferoid/millettioid clade</taxon>
        <taxon>Phaseoleae</taxon>
        <taxon>Vigna</taxon>
    </lineage>
</organism>
<dbReference type="Pfam" id="PF25568">
    <property type="entry name" value="AAA_lid_At3g28540"/>
    <property type="match status" value="1"/>
</dbReference>
<dbReference type="InterPro" id="IPR058017">
    <property type="entry name" value="At3g28540-like_C"/>
</dbReference>
<dbReference type="GO" id="GO:0006950">
    <property type="term" value="P:response to stress"/>
    <property type="evidence" value="ECO:0007669"/>
    <property type="project" value="UniProtKB-ARBA"/>
</dbReference>